<evidence type="ECO:0000256" key="4">
    <source>
        <dbReference type="ARBA" id="ARBA00022989"/>
    </source>
</evidence>
<keyword evidence="3 6" id="KW-0812">Transmembrane</keyword>
<dbReference type="Pfam" id="PF01679">
    <property type="entry name" value="Pmp3"/>
    <property type="match status" value="1"/>
</dbReference>
<dbReference type="EMBL" id="JAATJH010000001">
    <property type="protein sequence ID" value="NJC25160.1"/>
    <property type="molecule type" value="Genomic_DNA"/>
</dbReference>
<proteinExistence type="inferred from homology"/>
<dbReference type="InterPro" id="IPR000612">
    <property type="entry name" value="PMP3"/>
</dbReference>
<comment type="caution">
    <text evidence="7">The sequence shown here is derived from an EMBL/GenBank/DDBJ whole genome shotgun (WGS) entry which is preliminary data.</text>
</comment>
<dbReference type="PROSITE" id="PS01309">
    <property type="entry name" value="UPF0057"/>
    <property type="match status" value="1"/>
</dbReference>
<feature type="transmembrane region" description="Helical" evidence="6">
    <location>
        <begin position="31"/>
        <end position="55"/>
    </location>
</feature>
<evidence type="ECO:0000256" key="1">
    <source>
        <dbReference type="ARBA" id="ARBA00004370"/>
    </source>
</evidence>
<evidence type="ECO:0000256" key="5">
    <source>
        <dbReference type="ARBA" id="ARBA00023136"/>
    </source>
</evidence>
<organism evidence="7 8">
    <name type="scientific">Neolewinella antarctica</name>
    <dbReference type="NCBI Taxonomy" id="442734"/>
    <lineage>
        <taxon>Bacteria</taxon>
        <taxon>Pseudomonadati</taxon>
        <taxon>Bacteroidota</taxon>
        <taxon>Saprospiria</taxon>
        <taxon>Saprospirales</taxon>
        <taxon>Lewinellaceae</taxon>
        <taxon>Neolewinella</taxon>
    </lineage>
</organism>
<gene>
    <name evidence="7" type="ORF">GGR27_000641</name>
</gene>
<protein>
    <submittedName>
        <fullName evidence="7">Uncharacterized membrane protein YqaE (UPF0057 family)</fullName>
    </submittedName>
</protein>
<evidence type="ECO:0000313" key="7">
    <source>
        <dbReference type="EMBL" id="NJC25160.1"/>
    </source>
</evidence>
<keyword evidence="4 6" id="KW-1133">Transmembrane helix</keyword>
<evidence type="ECO:0000256" key="6">
    <source>
        <dbReference type="SAM" id="Phobius"/>
    </source>
</evidence>
<dbReference type="Proteomes" id="UP000770785">
    <property type="component" value="Unassembled WGS sequence"/>
</dbReference>
<evidence type="ECO:0000256" key="2">
    <source>
        <dbReference type="ARBA" id="ARBA00009530"/>
    </source>
</evidence>
<evidence type="ECO:0000313" key="8">
    <source>
        <dbReference type="Proteomes" id="UP000770785"/>
    </source>
</evidence>
<keyword evidence="5 6" id="KW-0472">Membrane</keyword>
<comment type="subcellular location">
    <subcellularLocation>
        <location evidence="1">Membrane</location>
    </subcellularLocation>
</comment>
<name>A0ABX0X7Y1_9BACT</name>
<dbReference type="PANTHER" id="PTHR21659:SF42">
    <property type="entry name" value="UPF0057 MEMBRANE PROTEIN ZK632.10-RELATED"/>
    <property type="match status" value="1"/>
</dbReference>
<reference evidence="7 8" key="1">
    <citation type="submission" date="2020-03" db="EMBL/GenBank/DDBJ databases">
        <title>Genomic Encyclopedia of Type Strains, Phase IV (KMG-IV): sequencing the most valuable type-strain genomes for metagenomic binning, comparative biology and taxonomic classification.</title>
        <authorList>
            <person name="Goeker M."/>
        </authorList>
    </citation>
    <scope>NUCLEOTIDE SEQUENCE [LARGE SCALE GENOMIC DNA]</scope>
    <source>
        <strain evidence="7 8">DSM 105096</strain>
    </source>
</reference>
<dbReference type="RefSeq" id="WP_168035926.1">
    <property type="nucleotide sequence ID" value="NZ_JAATJH010000001.1"/>
</dbReference>
<sequence>MASGTSNLIAIIAAVFIPPLGVFIHEGLTGRFWICVVLTLLFFVPGMIYALWCILG</sequence>
<feature type="transmembrane region" description="Helical" evidence="6">
    <location>
        <begin position="7"/>
        <end position="25"/>
    </location>
</feature>
<keyword evidence="8" id="KW-1185">Reference proteome</keyword>
<evidence type="ECO:0000256" key="3">
    <source>
        <dbReference type="ARBA" id="ARBA00022692"/>
    </source>
</evidence>
<dbReference type="PANTHER" id="PTHR21659">
    <property type="entry name" value="HYDROPHOBIC PROTEIN RCI2 LOW TEMPERATURE AND SALT RESPONSIVE PROTEIN LTI6 -RELATED"/>
    <property type="match status" value="1"/>
</dbReference>
<accession>A0ABX0X7Y1</accession>
<comment type="similarity">
    <text evidence="2">Belongs to the UPF0057 (PMP3) family.</text>
</comment>